<accession>A0ABZ2KX48</accession>
<dbReference type="EMBL" id="CP089983">
    <property type="protein sequence ID" value="WXB02131.1"/>
    <property type="molecule type" value="Genomic_DNA"/>
</dbReference>
<reference evidence="1" key="1">
    <citation type="submission" date="2021-12" db="EMBL/GenBank/DDBJ databases">
        <title>Discovery of the Pendulisporaceae a myxobacterial family with distinct sporulation behavior and unique specialized metabolism.</title>
        <authorList>
            <person name="Garcia R."/>
            <person name="Popoff A."/>
            <person name="Bader C.D."/>
            <person name="Loehr J."/>
            <person name="Walesch S."/>
            <person name="Walt C."/>
            <person name="Boldt J."/>
            <person name="Bunk B."/>
            <person name="Haeckl F.J.F.P.J."/>
            <person name="Gunesch A.P."/>
            <person name="Birkelbach J."/>
            <person name="Nuebel U."/>
            <person name="Pietschmann T."/>
            <person name="Bach T."/>
            <person name="Mueller R."/>
        </authorList>
    </citation>
    <scope>NUCLEOTIDE SEQUENCE</scope>
    <source>
        <strain evidence="1">MSr11367</strain>
    </source>
</reference>
<name>A0ABZ2KX48_9BACT</name>
<dbReference type="PANTHER" id="PTHR35566">
    <property type="entry name" value="BLR3599 PROTEIN"/>
    <property type="match status" value="1"/>
</dbReference>
<dbReference type="PANTHER" id="PTHR35566:SF1">
    <property type="entry name" value="TYPE VI SECRETION SYSTEM BASEPLATE COMPONENT TSSK1"/>
    <property type="match status" value="1"/>
</dbReference>
<dbReference type="Pfam" id="PF05936">
    <property type="entry name" value="T6SS_VasE"/>
    <property type="match status" value="1"/>
</dbReference>
<dbReference type="NCBIfam" id="TIGR03353">
    <property type="entry name" value="VI_chp_4"/>
    <property type="match status" value="1"/>
</dbReference>
<dbReference type="Proteomes" id="UP001374803">
    <property type="component" value="Chromosome"/>
</dbReference>
<evidence type="ECO:0000313" key="2">
    <source>
        <dbReference type="Proteomes" id="UP001374803"/>
    </source>
</evidence>
<protein>
    <submittedName>
        <fullName evidence="1">Type VI secretion system baseplate subunit TssK</fullName>
    </submittedName>
</protein>
<gene>
    <name evidence="1" type="primary">tssK</name>
    <name evidence="1" type="ORF">LVJ94_35105</name>
</gene>
<keyword evidence="2" id="KW-1185">Reference proteome</keyword>
<sequence>MKKLHWENNKDVFAEHFRAADRGHEERLAYMFASLIEDPWGIERVEWDERQIRNSIIKLKSLSVIFSDGTVVDLDANDIAEMAPRYIVHDARASIEIFLALPRWRPNSEVFDGEPQQTDARYRVKHTVVPDFSTGEPTTFDWLIPAPQILLQGEPVDDFLIIPAGRVVRNVSNRFTFEREYIPAILTMEASPHLQELVRELHDRLFSYQTTLERQKLRDAAEAVRQRLLDIVTEALVDLKDYLEQPQTRPREIYRTLNRAVMRLAVFTRAGQAERIAFKYDDLGAVFGHLSDQLTLVLSQLGESPFRRFTFQDVQLGIGRIEIRDPSLFGDDLFLAVAGEDELRQIVPRSVRILSMPDLRASDGAATSGIRITPEHRAPANLPSGYVYFRLDKNDARYPALFKTQEIGIHAQGLLLDKMALYITKAPGTNDAEA</sequence>
<proteinExistence type="predicted"/>
<dbReference type="InterPro" id="IPR010263">
    <property type="entry name" value="T6SS_TssK"/>
</dbReference>
<organism evidence="1 2">
    <name type="scientific">Pendulispora rubella</name>
    <dbReference type="NCBI Taxonomy" id="2741070"/>
    <lineage>
        <taxon>Bacteria</taxon>
        <taxon>Pseudomonadati</taxon>
        <taxon>Myxococcota</taxon>
        <taxon>Myxococcia</taxon>
        <taxon>Myxococcales</taxon>
        <taxon>Sorangiineae</taxon>
        <taxon>Pendulisporaceae</taxon>
        <taxon>Pendulispora</taxon>
    </lineage>
</organism>
<dbReference type="RefSeq" id="WP_394831758.1">
    <property type="nucleotide sequence ID" value="NZ_CP089929.1"/>
</dbReference>
<evidence type="ECO:0000313" key="1">
    <source>
        <dbReference type="EMBL" id="WXB02131.1"/>
    </source>
</evidence>